<protein>
    <submittedName>
        <fullName evidence="1">Uncharacterized protein</fullName>
    </submittedName>
</protein>
<evidence type="ECO:0000313" key="2">
    <source>
        <dbReference type="Proteomes" id="UP001519460"/>
    </source>
</evidence>
<reference evidence="1 2" key="1">
    <citation type="journal article" date="2023" name="Sci. Data">
        <title>Genome assembly of the Korean intertidal mud-creeper Batillaria attramentaria.</title>
        <authorList>
            <person name="Patra A.K."/>
            <person name="Ho P.T."/>
            <person name="Jun S."/>
            <person name="Lee S.J."/>
            <person name="Kim Y."/>
            <person name="Won Y.J."/>
        </authorList>
    </citation>
    <scope>NUCLEOTIDE SEQUENCE [LARGE SCALE GENOMIC DNA]</scope>
    <source>
        <strain evidence="1">Wonlab-2016</strain>
    </source>
</reference>
<dbReference type="AlphaFoldDB" id="A0ABD0JHU9"/>
<accession>A0ABD0JHU9</accession>
<name>A0ABD0JHU9_9CAEN</name>
<organism evidence="1 2">
    <name type="scientific">Batillaria attramentaria</name>
    <dbReference type="NCBI Taxonomy" id="370345"/>
    <lineage>
        <taxon>Eukaryota</taxon>
        <taxon>Metazoa</taxon>
        <taxon>Spiralia</taxon>
        <taxon>Lophotrochozoa</taxon>
        <taxon>Mollusca</taxon>
        <taxon>Gastropoda</taxon>
        <taxon>Caenogastropoda</taxon>
        <taxon>Sorbeoconcha</taxon>
        <taxon>Cerithioidea</taxon>
        <taxon>Batillariidae</taxon>
        <taxon>Batillaria</taxon>
    </lineage>
</organism>
<proteinExistence type="predicted"/>
<keyword evidence="2" id="KW-1185">Reference proteome</keyword>
<comment type="caution">
    <text evidence="1">The sequence shown here is derived from an EMBL/GenBank/DDBJ whole genome shotgun (WGS) entry which is preliminary data.</text>
</comment>
<dbReference type="EMBL" id="JACVVK020000439">
    <property type="protein sequence ID" value="KAK7474340.1"/>
    <property type="molecule type" value="Genomic_DNA"/>
</dbReference>
<evidence type="ECO:0000313" key="1">
    <source>
        <dbReference type="EMBL" id="KAK7474340.1"/>
    </source>
</evidence>
<dbReference type="Proteomes" id="UP001519460">
    <property type="component" value="Unassembled WGS sequence"/>
</dbReference>
<sequence length="89" mass="10056">MVLPVTAGQTWRLTLTTLWKQPDLLLARYQASARHEWRNLLLTEGADPSCCPRLLDMGRELETTGNTSMVAREGKLNRCLCRATADRLV</sequence>
<gene>
    <name evidence="1" type="ORF">BaRGS_00034388</name>
</gene>